<dbReference type="RefSeq" id="WP_216940879.1">
    <property type="nucleotide sequence ID" value="NZ_CP077062.1"/>
</dbReference>
<feature type="compositionally biased region" description="Low complexity" evidence="1">
    <location>
        <begin position="62"/>
        <end position="85"/>
    </location>
</feature>
<organism evidence="2 3">
    <name type="scientific">Nocardioides panacis</name>
    <dbReference type="NCBI Taxonomy" id="2849501"/>
    <lineage>
        <taxon>Bacteria</taxon>
        <taxon>Bacillati</taxon>
        <taxon>Actinomycetota</taxon>
        <taxon>Actinomycetes</taxon>
        <taxon>Propionibacteriales</taxon>
        <taxon>Nocardioidaceae</taxon>
        <taxon>Nocardioides</taxon>
    </lineage>
</organism>
<reference evidence="2" key="1">
    <citation type="submission" date="2021-06" db="EMBL/GenBank/DDBJ databases">
        <title>Complete genome sequence of Nocardioides sp. G188.</title>
        <authorList>
            <person name="Im W.-T."/>
        </authorList>
    </citation>
    <scope>NUCLEOTIDE SEQUENCE</scope>
    <source>
        <strain evidence="2">G188</strain>
    </source>
</reference>
<protein>
    <submittedName>
        <fullName evidence="2">Uncharacterized protein</fullName>
    </submittedName>
</protein>
<feature type="compositionally biased region" description="Low complexity" evidence="1">
    <location>
        <begin position="105"/>
        <end position="115"/>
    </location>
</feature>
<keyword evidence="3" id="KW-1185">Reference proteome</keyword>
<sequence length="193" mass="19748">MTRRSLVLGVLAWVAVVISASAVTWAVIDAAGQQVLSASDVPPQAATPAEPPVPTASTGTIRPSPRASATRSRTAGPVPTRTASPSPSPSAPTPRRSPSGPPSPTGQSAPPASQQRTWQGPAGSVAVRCSGTSASLQSASPSDGYRVEVGSRGPGEVEVRFRADEREVKVRAECVAGTPRFSTENRGGERSDD</sequence>
<dbReference type="EMBL" id="CP077062">
    <property type="protein sequence ID" value="QWZ09033.1"/>
    <property type="molecule type" value="Genomic_DNA"/>
</dbReference>
<name>A0A975T1A0_9ACTN</name>
<dbReference type="Proteomes" id="UP000683575">
    <property type="component" value="Chromosome"/>
</dbReference>
<dbReference type="AlphaFoldDB" id="A0A975T1A0"/>
<gene>
    <name evidence="2" type="ORF">KRR39_04175</name>
</gene>
<accession>A0A975T1A0</accession>
<feature type="compositionally biased region" description="Polar residues" evidence="1">
    <location>
        <begin position="130"/>
        <end position="141"/>
    </location>
</feature>
<proteinExistence type="predicted"/>
<evidence type="ECO:0000313" key="3">
    <source>
        <dbReference type="Proteomes" id="UP000683575"/>
    </source>
</evidence>
<dbReference type="KEGG" id="nps:KRR39_04175"/>
<feature type="region of interest" description="Disordered" evidence="1">
    <location>
        <begin position="41"/>
        <end position="157"/>
    </location>
</feature>
<evidence type="ECO:0000256" key="1">
    <source>
        <dbReference type="SAM" id="MobiDB-lite"/>
    </source>
</evidence>
<evidence type="ECO:0000313" key="2">
    <source>
        <dbReference type="EMBL" id="QWZ09033.1"/>
    </source>
</evidence>